<dbReference type="AlphaFoldDB" id="A0A811K6Q8"/>
<dbReference type="Gene3D" id="3.80.10.10">
    <property type="entry name" value="Ribonuclease Inhibitor"/>
    <property type="match status" value="1"/>
</dbReference>
<dbReference type="EMBL" id="CAJFCW020000002">
    <property type="protein sequence ID" value="CAG9092577.1"/>
    <property type="molecule type" value="Genomic_DNA"/>
</dbReference>
<organism evidence="2 3">
    <name type="scientific">Bursaphelenchus okinawaensis</name>
    <dbReference type="NCBI Taxonomy" id="465554"/>
    <lineage>
        <taxon>Eukaryota</taxon>
        <taxon>Metazoa</taxon>
        <taxon>Ecdysozoa</taxon>
        <taxon>Nematoda</taxon>
        <taxon>Chromadorea</taxon>
        <taxon>Rhabditida</taxon>
        <taxon>Tylenchina</taxon>
        <taxon>Tylenchomorpha</taxon>
        <taxon>Aphelenchoidea</taxon>
        <taxon>Aphelenchoididae</taxon>
        <taxon>Bursaphelenchus</taxon>
    </lineage>
</organism>
<dbReference type="CDD" id="cd09917">
    <property type="entry name" value="F-box_SF"/>
    <property type="match status" value="1"/>
</dbReference>
<keyword evidence="3" id="KW-1185">Reference proteome</keyword>
<reference evidence="2" key="1">
    <citation type="submission" date="2020-09" db="EMBL/GenBank/DDBJ databases">
        <authorList>
            <person name="Kikuchi T."/>
        </authorList>
    </citation>
    <scope>NUCLEOTIDE SEQUENCE</scope>
    <source>
        <strain evidence="2">SH1</strain>
    </source>
</reference>
<dbReference type="SUPFAM" id="SSF81383">
    <property type="entry name" value="F-box domain"/>
    <property type="match status" value="1"/>
</dbReference>
<sequence length="363" mass="41652">MDLIFMETRMLREISSNYVSPERRVKGFRRRNSQPYLPDPFEKYNVGDGVISMIFDYVSVRDLTNLMVVSKRFNRVASQSSHWEKLSMRRTNIDIDAFHNILSRNVKQIELKQPSTIFTEHKSNVWMDTPLTVQPQIMLDRLVYLDLANVVFSDSNCLLSILKRTRNLEALNISSYPYLDTEHCDAISNNQNLLILNIQQCRGLTHDGIAKLCRCVNLIELNAAWTILPSGGTALLCKMIPDGVLRFSIAGRSPNELVDPLIQLLLKRCVVLRELDISDCPNVTEAIIEYVNEHEELLVLSAARCYAIEPEKLMRFTRLQVLNIYGCVTDDGVKFLQRNMKHTKVNRCPFIDIAQPTMKSLNA</sequence>
<gene>
    <name evidence="2" type="ORF">BOKJ2_LOCUS3491</name>
</gene>
<dbReference type="PROSITE" id="PS50181">
    <property type="entry name" value="FBOX"/>
    <property type="match status" value="1"/>
</dbReference>
<dbReference type="Proteomes" id="UP000614601">
    <property type="component" value="Unassembled WGS sequence"/>
</dbReference>
<dbReference type="InterPro" id="IPR036047">
    <property type="entry name" value="F-box-like_dom_sf"/>
</dbReference>
<accession>A0A811K6Q8</accession>
<evidence type="ECO:0000313" key="2">
    <source>
        <dbReference type="EMBL" id="CAD5211032.1"/>
    </source>
</evidence>
<dbReference type="InterPro" id="IPR032675">
    <property type="entry name" value="LRR_dom_sf"/>
</dbReference>
<dbReference type="SUPFAM" id="SSF52047">
    <property type="entry name" value="RNI-like"/>
    <property type="match status" value="1"/>
</dbReference>
<protein>
    <recommendedName>
        <fullName evidence="1">F-box domain-containing protein</fullName>
    </recommendedName>
</protein>
<dbReference type="Pfam" id="PF12937">
    <property type="entry name" value="F-box-like"/>
    <property type="match status" value="1"/>
</dbReference>
<dbReference type="EMBL" id="CAJFDH010000002">
    <property type="protein sequence ID" value="CAD5211032.1"/>
    <property type="molecule type" value="Genomic_DNA"/>
</dbReference>
<dbReference type="GO" id="GO:0031146">
    <property type="term" value="P:SCF-dependent proteasomal ubiquitin-dependent protein catabolic process"/>
    <property type="evidence" value="ECO:0007669"/>
    <property type="project" value="TreeGrafter"/>
</dbReference>
<dbReference type="PANTHER" id="PTHR13318">
    <property type="entry name" value="PARTNER OF PAIRED, ISOFORM B-RELATED"/>
    <property type="match status" value="1"/>
</dbReference>
<comment type="caution">
    <text evidence="2">The sequence shown here is derived from an EMBL/GenBank/DDBJ whole genome shotgun (WGS) entry which is preliminary data.</text>
</comment>
<proteinExistence type="predicted"/>
<dbReference type="InterPro" id="IPR001810">
    <property type="entry name" value="F-box_dom"/>
</dbReference>
<evidence type="ECO:0000313" key="3">
    <source>
        <dbReference type="Proteomes" id="UP000614601"/>
    </source>
</evidence>
<name>A0A811K6Q8_9BILA</name>
<feature type="domain" description="F-box" evidence="1">
    <location>
        <begin position="40"/>
        <end position="86"/>
    </location>
</feature>
<dbReference type="GO" id="GO:0019005">
    <property type="term" value="C:SCF ubiquitin ligase complex"/>
    <property type="evidence" value="ECO:0007669"/>
    <property type="project" value="TreeGrafter"/>
</dbReference>
<dbReference type="Proteomes" id="UP000783686">
    <property type="component" value="Unassembled WGS sequence"/>
</dbReference>
<dbReference type="OrthoDB" id="2095648at2759"/>
<evidence type="ECO:0000259" key="1">
    <source>
        <dbReference type="PROSITE" id="PS50181"/>
    </source>
</evidence>